<dbReference type="OrthoDB" id="3523179at2"/>
<dbReference type="PANTHER" id="PTHR18964:SF149">
    <property type="entry name" value="BIFUNCTIONAL UDP-N-ACETYLGLUCOSAMINE 2-EPIMERASE_N-ACETYLMANNOSAMINE KINASE"/>
    <property type="match status" value="1"/>
</dbReference>
<evidence type="ECO:0000313" key="4">
    <source>
        <dbReference type="Proteomes" id="UP000680750"/>
    </source>
</evidence>
<feature type="region of interest" description="Disordered" evidence="2">
    <location>
        <begin position="131"/>
        <end position="189"/>
    </location>
</feature>
<comment type="similarity">
    <text evidence="1">Belongs to the ROK (NagC/XylR) family.</text>
</comment>
<dbReference type="InterPro" id="IPR043129">
    <property type="entry name" value="ATPase_NBD"/>
</dbReference>
<keyword evidence="4" id="KW-1185">Reference proteome</keyword>
<gene>
    <name evidence="3" type="ORF">Asera_31650</name>
</gene>
<dbReference type="SUPFAM" id="SSF46785">
    <property type="entry name" value="Winged helix' DNA-binding domain"/>
    <property type="match status" value="1"/>
</dbReference>
<evidence type="ECO:0000313" key="3">
    <source>
        <dbReference type="EMBL" id="BCJ29057.1"/>
    </source>
</evidence>
<feature type="compositionally biased region" description="Low complexity" evidence="2">
    <location>
        <begin position="152"/>
        <end position="161"/>
    </location>
</feature>
<dbReference type="EMBL" id="AP023354">
    <property type="protein sequence ID" value="BCJ29057.1"/>
    <property type="molecule type" value="Genomic_DNA"/>
</dbReference>
<dbReference type="Pfam" id="PF00480">
    <property type="entry name" value="ROK"/>
    <property type="match status" value="1"/>
</dbReference>
<dbReference type="Gene3D" id="1.10.10.10">
    <property type="entry name" value="Winged helix-like DNA-binding domain superfamily/Winged helix DNA-binding domain"/>
    <property type="match status" value="1"/>
</dbReference>
<dbReference type="RefSeq" id="WP_051802795.1">
    <property type="nucleotide sequence ID" value="NZ_AP023354.1"/>
</dbReference>
<evidence type="ECO:0000256" key="1">
    <source>
        <dbReference type="ARBA" id="ARBA00006479"/>
    </source>
</evidence>
<dbReference type="SUPFAM" id="SSF53067">
    <property type="entry name" value="Actin-like ATPase domain"/>
    <property type="match status" value="1"/>
</dbReference>
<reference evidence="3" key="1">
    <citation type="submission" date="2020-08" db="EMBL/GenBank/DDBJ databases">
        <title>Whole genome shotgun sequence of Actinocatenispora sera NBRC 101916.</title>
        <authorList>
            <person name="Komaki H."/>
            <person name="Tamura T."/>
        </authorList>
    </citation>
    <scope>NUCLEOTIDE SEQUENCE</scope>
    <source>
        <strain evidence="3">NBRC 101916</strain>
    </source>
</reference>
<dbReference type="PANTHER" id="PTHR18964">
    <property type="entry name" value="ROK (REPRESSOR, ORF, KINASE) FAMILY"/>
    <property type="match status" value="1"/>
</dbReference>
<feature type="compositionally biased region" description="Basic and acidic residues" evidence="2">
    <location>
        <begin position="309"/>
        <end position="319"/>
    </location>
</feature>
<dbReference type="Proteomes" id="UP000680750">
    <property type="component" value="Chromosome"/>
</dbReference>
<dbReference type="Gene3D" id="3.30.420.40">
    <property type="match status" value="2"/>
</dbReference>
<dbReference type="KEGG" id="aser:Asera_31650"/>
<dbReference type="InterPro" id="IPR036388">
    <property type="entry name" value="WH-like_DNA-bd_sf"/>
</dbReference>
<accession>A0A810L1H8</accession>
<dbReference type="InterPro" id="IPR036390">
    <property type="entry name" value="WH_DNA-bd_sf"/>
</dbReference>
<dbReference type="InterPro" id="IPR000600">
    <property type="entry name" value="ROK"/>
</dbReference>
<dbReference type="AlphaFoldDB" id="A0A810L1H8"/>
<proteinExistence type="inferred from homology"/>
<name>A0A810L1H8_9ACTN</name>
<evidence type="ECO:0000256" key="2">
    <source>
        <dbReference type="SAM" id="MobiDB-lite"/>
    </source>
</evidence>
<feature type="region of interest" description="Disordered" evidence="2">
    <location>
        <begin position="295"/>
        <end position="337"/>
    </location>
</feature>
<protein>
    <submittedName>
        <fullName evidence="3">Transcriptional regulator</fullName>
    </submittedName>
</protein>
<organism evidence="3 4">
    <name type="scientific">Actinocatenispora sera</name>
    <dbReference type="NCBI Taxonomy" id="390989"/>
    <lineage>
        <taxon>Bacteria</taxon>
        <taxon>Bacillati</taxon>
        <taxon>Actinomycetota</taxon>
        <taxon>Actinomycetes</taxon>
        <taxon>Micromonosporales</taxon>
        <taxon>Micromonosporaceae</taxon>
        <taxon>Actinocatenispora</taxon>
    </lineage>
</organism>
<sequence length="474" mass="47471">MPPATPRTARLINDRSAYQLLLDRGPLTRTQLRALTGLSRPTVADLIDRLAAGGLIGRLGESGAERRGPNAALYGVLPDRAHVAGVAVDTHRIVVTRADATGRTVGTAEVPVDPGADPTSQVLAALAATERPASAAATGRPATTVGTRAGEGRAPAGARPAPAEEGRAPLTGEGRALTGARLPPAGEDRALGRRAPLGAVAVGTPGLVDPGSGAVTFAAGLPGWHGDLRSALHERLGVPVLVDNEVNLAGVAEHRIGAARGTDTFCLLSLGSGVGVAVLLGGRMHRGASGGAGEIGYLPYRPGRAPGELPDRDGPDRRSHGPQNRTGGPERPPHGLQSLIGGPALAAVAARYLPGAPPAEPIDAVRAAVETPEFLAELAELVAVAVVGLCAVLDPGTVVLGGPIGHAGGAPLAEAVAAEVAAAIPLPTQVLAGTVTGDPARRGAVLTALDLLRDDLFATAHPVDHGPRVPAAPS</sequence>